<keyword evidence="2" id="KW-0479">Metal-binding</keyword>
<dbReference type="InterPro" id="IPR015915">
    <property type="entry name" value="Kelch-typ_b-propeller"/>
</dbReference>
<gene>
    <name evidence="6" type="ORF">PACLA_8A060759</name>
</gene>
<dbReference type="SUPFAM" id="SSF117281">
    <property type="entry name" value="Kelch motif"/>
    <property type="match status" value="2"/>
</dbReference>
<dbReference type="SMART" id="SM00612">
    <property type="entry name" value="Kelch"/>
    <property type="match status" value="4"/>
</dbReference>
<dbReference type="SUPFAM" id="SSF49599">
    <property type="entry name" value="TRAF domain-like"/>
    <property type="match status" value="1"/>
</dbReference>
<keyword evidence="5" id="KW-0862">Zinc</keyword>
<dbReference type="SUPFAM" id="SSF57850">
    <property type="entry name" value="RING/U-box"/>
    <property type="match status" value="1"/>
</dbReference>
<dbReference type="EMBL" id="CACRXK020000191">
    <property type="protein sequence ID" value="CAB3979372.1"/>
    <property type="molecule type" value="Genomic_DNA"/>
</dbReference>
<accession>A0A6S7FRB7</accession>
<dbReference type="GO" id="GO:0008270">
    <property type="term" value="F:zinc ion binding"/>
    <property type="evidence" value="ECO:0007669"/>
    <property type="project" value="UniProtKB-KW"/>
</dbReference>
<evidence type="ECO:0000313" key="6">
    <source>
        <dbReference type="EMBL" id="CAB3979372.1"/>
    </source>
</evidence>
<dbReference type="PANTHER" id="PTHR24412:SF489">
    <property type="entry name" value="RING FINGER DOMAIN AND KELCH REPEAT-CONTAINING PROTEIN DDB_G0271372"/>
    <property type="match status" value="1"/>
</dbReference>
<dbReference type="InterPro" id="IPR001293">
    <property type="entry name" value="Znf_TRAF"/>
</dbReference>
<evidence type="ECO:0000256" key="1">
    <source>
        <dbReference type="ARBA" id="ARBA00022441"/>
    </source>
</evidence>
<dbReference type="Pfam" id="PF02176">
    <property type="entry name" value="zf-TRAF"/>
    <property type="match status" value="1"/>
</dbReference>
<keyword evidence="7" id="KW-1185">Reference proteome</keyword>
<sequence length="536" mass="59861">MADMPTDEVGFELSRIHGLRADLPDNLLCTLCKHVLRHPVQTQCSQQQHYFCKSCILRRLHSKKRCPQCDEVLTVEALEPYKHAIDVLGELKIRCDNEGCDEVTTIDQLETHVASCGFTPVKCGGCEEMVNRVELQQHEKSDCVGRTVECQVCGEKVNYRKRKLHCYVTNQDMSDVKKQMLDTKDEVCAVKEAVVNMSKLVSCQLTAVKEHLSGMKQGVTSINKEYFAMQKEVEGNASYELNIGVPIKTDIVIAGGCDVLSVEKFDWLLMRWINLKPMKLDRYLASAFAYKGWMYVCGGRLWEGGDTLERLSLVDDAAEWEGVPVKLPQEVFSHVSVVYQNEVVVIGGESGLFASRDIDKVSLVEPYDSKLICRMPEPRMHHGAQLFDDKVVIVGGTLTGYKEGILNSVLVYDITKNCCLSLAPLPFPVRLMATVAWKDNIIIIGGEDKNGNILNTVVSYNVTVKNIKMLPAMKQKRRECTAVLSGSVIVVMGGWNGNEITNSAEYFDFATNVWADLPAMKEKRCGAPGIAKPFIT</sequence>
<dbReference type="InterPro" id="IPR013083">
    <property type="entry name" value="Znf_RING/FYVE/PHD"/>
</dbReference>
<evidence type="ECO:0000256" key="4">
    <source>
        <dbReference type="ARBA" id="ARBA00022771"/>
    </source>
</evidence>
<keyword evidence="3" id="KW-0677">Repeat</keyword>
<evidence type="ECO:0000256" key="2">
    <source>
        <dbReference type="ARBA" id="ARBA00022723"/>
    </source>
</evidence>
<dbReference type="PROSITE" id="PS50145">
    <property type="entry name" value="ZF_TRAF"/>
    <property type="match status" value="1"/>
</dbReference>
<evidence type="ECO:0000256" key="3">
    <source>
        <dbReference type="ARBA" id="ARBA00022737"/>
    </source>
</evidence>
<dbReference type="OrthoDB" id="5982216at2759"/>
<dbReference type="AlphaFoldDB" id="A0A6S7FRB7"/>
<comment type="caution">
    <text evidence="6">The sequence shown here is derived from an EMBL/GenBank/DDBJ whole genome shotgun (WGS) entry which is preliminary data.</text>
</comment>
<name>A0A6S7FRB7_PARCT</name>
<organism evidence="6 7">
    <name type="scientific">Paramuricea clavata</name>
    <name type="common">Red gorgonian</name>
    <name type="synonym">Violescent sea-whip</name>
    <dbReference type="NCBI Taxonomy" id="317549"/>
    <lineage>
        <taxon>Eukaryota</taxon>
        <taxon>Metazoa</taxon>
        <taxon>Cnidaria</taxon>
        <taxon>Anthozoa</taxon>
        <taxon>Octocorallia</taxon>
        <taxon>Malacalcyonacea</taxon>
        <taxon>Plexauridae</taxon>
        <taxon>Paramuricea</taxon>
    </lineage>
</organism>
<evidence type="ECO:0000313" key="7">
    <source>
        <dbReference type="Proteomes" id="UP001152795"/>
    </source>
</evidence>
<dbReference type="Pfam" id="PF13923">
    <property type="entry name" value="zf-C3HC4_2"/>
    <property type="match status" value="1"/>
</dbReference>
<keyword evidence="1" id="KW-0880">Kelch repeat</keyword>
<dbReference type="Gene3D" id="3.30.40.10">
    <property type="entry name" value="Zinc/RING finger domain, C3HC4 (zinc finger)"/>
    <property type="match status" value="2"/>
</dbReference>
<dbReference type="PANTHER" id="PTHR24412">
    <property type="entry name" value="KELCH PROTEIN"/>
    <property type="match status" value="1"/>
</dbReference>
<dbReference type="Gene3D" id="2.120.10.80">
    <property type="entry name" value="Kelch-type beta propeller"/>
    <property type="match status" value="2"/>
</dbReference>
<reference evidence="6" key="1">
    <citation type="submission" date="2020-04" db="EMBL/GenBank/DDBJ databases">
        <authorList>
            <person name="Alioto T."/>
            <person name="Alioto T."/>
            <person name="Gomez Garrido J."/>
        </authorList>
    </citation>
    <scope>NUCLEOTIDE SEQUENCE</scope>
    <source>
        <strain evidence="6">A484AB</strain>
    </source>
</reference>
<dbReference type="PROSITE" id="PS50089">
    <property type="entry name" value="ZF_RING_2"/>
    <property type="match status" value="1"/>
</dbReference>
<proteinExistence type="predicted"/>
<dbReference type="Pfam" id="PF24681">
    <property type="entry name" value="Kelch_KLHDC2_KLHL20_DRC7"/>
    <property type="match status" value="1"/>
</dbReference>
<keyword evidence="4" id="KW-0863">Zinc-finger</keyword>
<dbReference type="InterPro" id="IPR006652">
    <property type="entry name" value="Kelch_1"/>
</dbReference>
<dbReference type="InterPro" id="IPR001841">
    <property type="entry name" value="Znf_RING"/>
</dbReference>
<dbReference type="Proteomes" id="UP001152795">
    <property type="component" value="Unassembled WGS sequence"/>
</dbReference>
<evidence type="ECO:0000256" key="5">
    <source>
        <dbReference type="ARBA" id="ARBA00022833"/>
    </source>
</evidence>
<protein>
    <submittedName>
        <fullName evidence="6">TNF receptor-associated factor 6</fullName>
    </submittedName>
</protein>
<keyword evidence="6" id="KW-0675">Receptor</keyword>